<feature type="transmembrane region" description="Helical" evidence="7">
    <location>
        <begin position="416"/>
        <end position="436"/>
    </location>
</feature>
<keyword evidence="10" id="KW-1185">Reference proteome</keyword>
<evidence type="ECO:0000256" key="4">
    <source>
        <dbReference type="ARBA" id="ARBA00022989"/>
    </source>
</evidence>
<evidence type="ECO:0000259" key="8">
    <source>
        <dbReference type="Pfam" id="PF02687"/>
    </source>
</evidence>
<feature type="transmembrane region" description="Helical" evidence="7">
    <location>
        <begin position="302"/>
        <end position="324"/>
    </location>
</feature>
<evidence type="ECO:0000256" key="5">
    <source>
        <dbReference type="ARBA" id="ARBA00023136"/>
    </source>
</evidence>
<feature type="transmembrane region" description="Helical" evidence="7">
    <location>
        <begin position="712"/>
        <end position="733"/>
    </location>
</feature>
<feature type="domain" description="ABC3 transporter permease C-terminal" evidence="8">
    <location>
        <begin position="663"/>
        <end position="778"/>
    </location>
</feature>
<feature type="transmembrane region" description="Helical" evidence="7">
    <location>
        <begin position="20"/>
        <end position="40"/>
    </location>
</feature>
<dbReference type="PANTHER" id="PTHR30572:SF4">
    <property type="entry name" value="ABC TRANSPORTER PERMEASE YTRF"/>
    <property type="match status" value="1"/>
</dbReference>
<protein>
    <submittedName>
        <fullName evidence="9">ABC transporter permease</fullName>
    </submittedName>
</protein>
<dbReference type="InterPro" id="IPR003838">
    <property type="entry name" value="ABC3_permease_C"/>
</dbReference>
<sequence length="786" mass="85910">MGILTKLSLRSLREEKSRTILTIVAMTIAATLAVATLVGLRSVQISMYQRAVQSEAGLVVRFPGVTAEKAEKLQNSSQFSKTAAFEEVGESQLTGMTDQQDSGVQVYRLTAKDLKLMATPILAAGRLPQTSDEILVPSYAIGDGSAIGQRETVHINGQKRRLLVVGTIDMYAMSPIAGNSLVMLTKTLTGKRTVMVAPASFGGLHARMSALAKTAGIHPKTVTYDESALMIMGASGNAKSQAILVSVVLAALLVIGGVALIMIYMSINLTVKAHRERYGLLRSLGTTPKQLRRLVYEQSLTLALPALLFGYLFGIFGIKLTMTGINQMMRRTQMGFTFVFRADWLPLVIAGLFMAGVTLLAAARPAFRASRISPIAAIRTAETSPMLSRWRLHETWLMRHLHTLALKRDRRNTARGTMLVLLTLTVALFIGMTGFMHNLLANTEQSRDTDLMVAITGSDQRTAVRKLITQQAKTKQLAVVLESSAMVLKEPYALTDSSMTVVAVPDAQFKKNFNSTPTYLNTRVQGTDANGKNHKEWLVPPTYDGTYALGNADHMTKKAGVTTQATLVPATEEPGLAQLIYHDGFGAMIVSETLFAQWQAKLGNKASDMQTVAAVKLSDPQDHKALVKALSTQFKGSRVTDYIAYDEQNIAIMTAFRVISYGFITLLALVSLATIINHVFAALLEQKRSLAMLQSIGTTSGQLTGMLNLQNALLLVKGGVLGTLLGNLLSYWLYRLMTHEFLKSFLWPWQETLAALLGLAVIWLAFAITTRRMLRHQDIDQLIRAV</sequence>
<feature type="transmembrane region" description="Helical" evidence="7">
    <location>
        <begin position="658"/>
        <end position="684"/>
    </location>
</feature>
<dbReference type="EMBL" id="JBHTOC010000009">
    <property type="protein sequence ID" value="MFD1430003.1"/>
    <property type="molecule type" value="Genomic_DNA"/>
</dbReference>
<evidence type="ECO:0000256" key="7">
    <source>
        <dbReference type="SAM" id="Phobius"/>
    </source>
</evidence>
<proteinExistence type="inferred from homology"/>
<keyword evidence="2" id="KW-1003">Cell membrane</keyword>
<name>A0ABW4CHP5_9LACO</name>
<feature type="domain" description="ABC3 transporter permease C-terminal" evidence="8">
    <location>
        <begin position="251"/>
        <end position="374"/>
    </location>
</feature>
<evidence type="ECO:0000256" key="3">
    <source>
        <dbReference type="ARBA" id="ARBA00022692"/>
    </source>
</evidence>
<keyword evidence="5 7" id="KW-0472">Membrane</keyword>
<evidence type="ECO:0000256" key="6">
    <source>
        <dbReference type="ARBA" id="ARBA00038076"/>
    </source>
</evidence>
<dbReference type="Pfam" id="PF02687">
    <property type="entry name" value="FtsX"/>
    <property type="match status" value="2"/>
</dbReference>
<evidence type="ECO:0000256" key="1">
    <source>
        <dbReference type="ARBA" id="ARBA00004651"/>
    </source>
</evidence>
<keyword evidence="3 7" id="KW-0812">Transmembrane</keyword>
<dbReference type="PANTHER" id="PTHR30572">
    <property type="entry name" value="MEMBRANE COMPONENT OF TRANSPORTER-RELATED"/>
    <property type="match status" value="1"/>
</dbReference>
<keyword evidence="4 7" id="KW-1133">Transmembrane helix</keyword>
<evidence type="ECO:0000313" key="10">
    <source>
        <dbReference type="Proteomes" id="UP001597196"/>
    </source>
</evidence>
<accession>A0ABW4CHP5</accession>
<evidence type="ECO:0000256" key="2">
    <source>
        <dbReference type="ARBA" id="ARBA00022475"/>
    </source>
</evidence>
<comment type="subcellular location">
    <subcellularLocation>
        <location evidence="1">Cell membrane</location>
        <topology evidence="1">Multi-pass membrane protein</topology>
    </subcellularLocation>
</comment>
<evidence type="ECO:0000313" key="9">
    <source>
        <dbReference type="EMBL" id="MFD1430003.1"/>
    </source>
</evidence>
<organism evidence="9 10">
    <name type="scientific">Lacticaseibacillus mingshuiensis</name>
    <dbReference type="NCBI Taxonomy" id="2799574"/>
    <lineage>
        <taxon>Bacteria</taxon>
        <taxon>Bacillati</taxon>
        <taxon>Bacillota</taxon>
        <taxon>Bacilli</taxon>
        <taxon>Lactobacillales</taxon>
        <taxon>Lactobacillaceae</taxon>
        <taxon>Lacticaseibacillus</taxon>
    </lineage>
</organism>
<comment type="similarity">
    <text evidence="6">Belongs to the ABC-4 integral membrane protein family.</text>
</comment>
<feature type="transmembrane region" description="Helical" evidence="7">
    <location>
        <begin position="162"/>
        <end position="184"/>
    </location>
</feature>
<comment type="caution">
    <text evidence="9">The sequence shown here is derived from an EMBL/GenBank/DDBJ whole genome shotgun (WGS) entry which is preliminary data.</text>
</comment>
<feature type="transmembrane region" description="Helical" evidence="7">
    <location>
        <begin position="753"/>
        <end position="774"/>
    </location>
</feature>
<dbReference type="RefSeq" id="WP_225877893.1">
    <property type="nucleotide sequence ID" value="NZ_BOLQ01000005.1"/>
</dbReference>
<reference evidence="10" key="1">
    <citation type="journal article" date="2019" name="Int. J. Syst. Evol. Microbiol.">
        <title>The Global Catalogue of Microorganisms (GCM) 10K type strain sequencing project: providing services to taxonomists for standard genome sequencing and annotation.</title>
        <authorList>
            <consortium name="The Broad Institute Genomics Platform"/>
            <consortium name="The Broad Institute Genome Sequencing Center for Infectious Disease"/>
            <person name="Wu L."/>
            <person name="Ma J."/>
        </authorList>
    </citation>
    <scope>NUCLEOTIDE SEQUENCE [LARGE SCALE GENOMIC DNA]</scope>
    <source>
        <strain evidence="10">CCM 8980</strain>
    </source>
</reference>
<dbReference type="Proteomes" id="UP001597196">
    <property type="component" value="Unassembled WGS sequence"/>
</dbReference>
<feature type="transmembrane region" description="Helical" evidence="7">
    <location>
        <begin position="344"/>
        <end position="363"/>
    </location>
</feature>
<gene>
    <name evidence="9" type="ORF">ACFQ4P_07055</name>
</gene>
<feature type="transmembrane region" description="Helical" evidence="7">
    <location>
        <begin position="242"/>
        <end position="267"/>
    </location>
</feature>
<dbReference type="InterPro" id="IPR050250">
    <property type="entry name" value="Macrolide_Exporter_MacB"/>
</dbReference>